<dbReference type="Proteomes" id="UP000177941">
    <property type="component" value="Unassembled WGS sequence"/>
</dbReference>
<accession>A0A1G1X9C4</accession>
<dbReference type="EMBL" id="MHHS01000032">
    <property type="protein sequence ID" value="OGY36603.1"/>
    <property type="molecule type" value="Genomic_DNA"/>
</dbReference>
<reference evidence="1 2" key="1">
    <citation type="journal article" date="2016" name="Nat. Commun.">
        <title>Thousands of microbial genomes shed light on interconnected biogeochemical processes in an aquifer system.</title>
        <authorList>
            <person name="Anantharaman K."/>
            <person name="Brown C.T."/>
            <person name="Hug L.A."/>
            <person name="Sharon I."/>
            <person name="Castelle C.J."/>
            <person name="Probst A.J."/>
            <person name="Thomas B.C."/>
            <person name="Singh A."/>
            <person name="Wilkins M.J."/>
            <person name="Karaoz U."/>
            <person name="Brodie E.L."/>
            <person name="Williams K.H."/>
            <person name="Hubbard S.S."/>
            <person name="Banfield J.F."/>
        </authorList>
    </citation>
    <scope>NUCLEOTIDE SEQUENCE [LARGE SCALE GENOMIC DNA]</scope>
</reference>
<evidence type="ECO:0000313" key="1">
    <source>
        <dbReference type="EMBL" id="OGY36603.1"/>
    </source>
</evidence>
<dbReference type="AlphaFoldDB" id="A0A1G1X9C4"/>
<proteinExistence type="predicted"/>
<organism evidence="1 2">
    <name type="scientific">Candidatus Andersenbacteria bacterium RIFCSPHIGHO2_12_FULL_45_11b</name>
    <dbReference type="NCBI Taxonomy" id="1797282"/>
    <lineage>
        <taxon>Bacteria</taxon>
        <taxon>Candidatus Anderseniibacteriota</taxon>
    </lineage>
</organism>
<comment type="caution">
    <text evidence="1">The sequence shown here is derived from an EMBL/GenBank/DDBJ whole genome shotgun (WGS) entry which is preliminary data.</text>
</comment>
<protein>
    <submittedName>
        <fullName evidence="1">Uncharacterized protein</fullName>
    </submittedName>
</protein>
<name>A0A1G1X9C4_9BACT</name>
<evidence type="ECO:0000313" key="2">
    <source>
        <dbReference type="Proteomes" id="UP000177941"/>
    </source>
</evidence>
<sequence>MAIQLSPHFGKAMRSVLWNRVSQSKMHGGRLEISVYFNIKRALPIIEARIEDQNVLLNLIEGAAESVEILRTNPDETEQYYTQCVLLSMFIRAYLEPTPGSVYARKIIQQIGIACHCPTVRELLENHPIQ</sequence>
<gene>
    <name evidence="1" type="ORF">A3E36_03365</name>
</gene>